<evidence type="ECO:0000256" key="4">
    <source>
        <dbReference type="ARBA" id="ARBA00023163"/>
    </source>
</evidence>
<sequence>MKGIAMFADLPGLFSRVKSALMRRGQSECDAEDILHDAWLQFQTTQQTQEVKSPEAFVMKVALNMAIDAHRMSLTRGEQVQPEDEVIFDGSPSAEDVVLSRELAGRVIACLAQMDDKTRAIFLASKLDGMKYNEIAAKFGMTRSGVEWHISKAVMQLSDWMEGW</sequence>
<comment type="caution">
    <text evidence="7">The sequence shown here is derived from an EMBL/GenBank/DDBJ whole genome shotgun (WGS) entry which is preliminary data.</text>
</comment>
<proteinExistence type="inferred from homology"/>
<dbReference type="Gene3D" id="1.10.10.10">
    <property type="entry name" value="Winged helix-like DNA-binding domain superfamily/Winged helix DNA-binding domain"/>
    <property type="match status" value="1"/>
</dbReference>
<dbReference type="SUPFAM" id="SSF88946">
    <property type="entry name" value="Sigma2 domain of RNA polymerase sigma factors"/>
    <property type="match status" value="1"/>
</dbReference>
<dbReference type="InterPro" id="IPR039425">
    <property type="entry name" value="RNA_pol_sigma-70-like"/>
</dbReference>
<dbReference type="InterPro" id="IPR013325">
    <property type="entry name" value="RNA_pol_sigma_r2"/>
</dbReference>
<protein>
    <submittedName>
        <fullName evidence="7">RNA polymerase sigma factor</fullName>
    </submittedName>
</protein>
<dbReference type="PANTHER" id="PTHR43133">
    <property type="entry name" value="RNA POLYMERASE ECF-TYPE SIGMA FACTO"/>
    <property type="match status" value="1"/>
</dbReference>
<comment type="similarity">
    <text evidence="1">Belongs to the sigma-70 factor family. ECF subfamily.</text>
</comment>
<dbReference type="PANTHER" id="PTHR43133:SF63">
    <property type="entry name" value="RNA POLYMERASE SIGMA FACTOR FECI-RELATED"/>
    <property type="match status" value="1"/>
</dbReference>
<reference evidence="7 8" key="1">
    <citation type="submission" date="2024-09" db="EMBL/GenBank/DDBJ databases">
        <title>Novel species of the genus Pelomonas and Roseateles isolated from streams.</title>
        <authorList>
            <person name="Lu H."/>
        </authorList>
    </citation>
    <scope>NUCLEOTIDE SEQUENCE [LARGE SCALE GENOMIC DNA]</scope>
    <source>
        <strain evidence="7 8">DC23W</strain>
    </source>
</reference>
<keyword evidence="8" id="KW-1185">Reference proteome</keyword>
<evidence type="ECO:0000256" key="1">
    <source>
        <dbReference type="ARBA" id="ARBA00010641"/>
    </source>
</evidence>
<dbReference type="Pfam" id="PF08281">
    <property type="entry name" value="Sigma70_r4_2"/>
    <property type="match status" value="1"/>
</dbReference>
<dbReference type="NCBIfam" id="TIGR02937">
    <property type="entry name" value="sigma70-ECF"/>
    <property type="match status" value="1"/>
</dbReference>
<feature type="domain" description="RNA polymerase sigma-70 region 2" evidence="5">
    <location>
        <begin position="16"/>
        <end position="71"/>
    </location>
</feature>
<evidence type="ECO:0000259" key="6">
    <source>
        <dbReference type="Pfam" id="PF08281"/>
    </source>
</evidence>
<name>A0ABW7EUZ1_9BURK</name>
<dbReference type="SUPFAM" id="SSF88659">
    <property type="entry name" value="Sigma3 and sigma4 domains of RNA polymerase sigma factors"/>
    <property type="match status" value="1"/>
</dbReference>
<keyword evidence="4" id="KW-0804">Transcription</keyword>
<evidence type="ECO:0000256" key="2">
    <source>
        <dbReference type="ARBA" id="ARBA00023015"/>
    </source>
</evidence>
<dbReference type="Pfam" id="PF04542">
    <property type="entry name" value="Sigma70_r2"/>
    <property type="match status" value="1"/>
</dbReference>
<dbReference type="InterPro" id="IPR014284">
    <property type="entry name" value="RNA_pol_sigma-70_dom"/>
</dbReference>
<evidence type="ECO:0000256" key="3">
    <source>
        <dbReference type="ARBA" id="ARBA00023082"/>
    </source>
</evidence>
<dbReference type="InterPro" id="IPR007627">
    <property type="entry name" value="RNA_pol_sigma70_r2"/>
</dbReference>
<keyword evidence="3" id="KW-0731">Sigma factor</keyword>
<dbReference type="Proteomes" id="UP001606300">
    <property type="component" value="Unassembled WGS sequence"/>
</dbReference>
<dbReference type="InterPro" id="IPR013249">
    <property type="entry name" value="RNA_pol_sigma70_r4_t2"/>
</dbReference>
<dbReference type="RefSeq" id="WP_394473319.1">
    <property type="nucleotide sequence ID" value="NZ_JBIGHY010000019.1"/>
</dbReference>
<dbReference type="InterPro" id="IPR013324">
    <property type="entry name" value="RNA_pol_sigma_r3/r4-like"/>
</dbReference>
<organism evidence="7 8">
    <name type="scientific">Pelomonas dachongensis</name>
    <dbReference type="NCBI Taxonomy" id="3299029"/>
    <lineage>
        <taxon>Bacteria</taxon>
        <taxon>Pseudomonadati</taxon>
        <taxon>Pseudomonadota</taxon>
        <taxon>Betaproteobacteria</taxon>
        <taxon>Burkholderiales</taxon>
        <taxon>Sphaerotilaceae</taxon>
        <taxon>Roseateles</taxon>
    </lineage>
</organism>
<feature type="domain" description="RNA polymerase sigma factor 70 region 4 type 2" evidence="6">
    <location>
        <begin position="106"/>
        <end position="157"/>
    </location>
</feature>
<accession>A0ABW7EUZ1</accession>
<evidence type="ECO:0000313" key="7">
    <source>
        <dbReference type="EMBL" id="MFG6417262.1"/>
    </source>
</evidence>
<dbReference type="Gene3D" id="1.10.1740.10">
    <property type="match status" value="1"/>
</dbReference>
<dbReference type="InterPro" id="IPR036388">
    <property type="entry name" value="WH-like_DNA-bd_sf"/>
</dbReference>
<dbReference type="EMBL" id="JBIGHY010000019">
    <property type="protein sequence ID" value="MFG6417262.1"/>
    <property type="molecule type" value="Genomic_DNA"/>
</dbReference>
<evidence type="ECO:0000259" key="5">
    <source>
        <dbReference type="Pfam" id="PF04542"/>
    </source>
</evidence>
<evidence type="ECO:0000313" key="8">
    <source>
        <dbReference type="Proteomes" id="UP001606300"/>
    </source>
</evidence>
<gene>
    <name evidence="7" type="ORF">ACG02S_25545</name>
</gene>
<keyword evidence="2" id="KW-0805">Transcription regulation</keyword>